<evidence type="ECO:0000313" key="1">
    <source>
        <dbReference type="EMBL" id="VVD03658.1"/>
    </source>
</evidence>
<accession>A0A5E4R164</accession>
<dbReference type="EMBL" id="FZQP02006789">
    <property type="protein sequence ID" value="VVD03658.1"/>
    <property type="molecule type" value="Genomic_DNA"/>
</dbReference>
<organism evidence="1 2">
    <name type="scientific">Leptidea sinapis</name>
    <dbReference type="NCBI Taxonomy" id="189913"/>
    <lineage>
        <taxon>Eukaryota</taxon>
        <taxon>Metazoa</taxon>
        <taxon>Ecdysozoa</taxon>
        <taxon>Arthropoda</taxon>
        <taxon>Hexapoda</taxon>
        <taxon>Insecta</taxon>
        <taxon>Pterygota</taxon>
        <taxon>Neoptera</taxon>
        <taxon>Endopterygota</taxon>
        <taxon>Lepidoptera</taxon>
        <taxon>Glossata</taxon>
        <taxon>Ditrysia</taxon>
        <taxon>Papilionoidea</taxon>
        <taxon>Pieridae</taxon>
        <taxon>Dismorphiinae</taxon>
        <taxon>Leptidea</taxon>
    </lineage>
</organism>
<sequence>MTHNVLRTKYWVCFEKIITKVDKGLNIIGFILELGEQFICKADPFLYISLFDLLQFLLTLGEELPGRQLLRLFFHTFCLNFFFFIDSDSLTENQYNDLEFRLNKLDSLNTEYDKFQTELELLSEDSTQLFQEREEFDTKYFSLVGSARAFECPCWSIRIKLTFVTFTSVQASLVIVGESEF</sequence>
<dbReference type="Proteomes" id="UP000324832">
    <property type="component" value="Unassembled WGS sequence"/>
</dbReference>
<reference evidence="1 2" key="1">
    <citation type="submission" date="2017-07" db="EMBL/GenBank/DDBJ databases">
        <authorList>
            <person name="Talla V."/>
            <person name="Backstrom N."/>
        </authorList>
    </citation>
    <scope>NUCLEOTIDE SEQUENCE [LARGE SCALE GENOMIC DNA]</scope>
</reference>
<protein>
    <submittedName>
        <fullName evidence="1">Uncharacterized protein</fullName>
    </submittedName>
</protein>
<keyword evidence="2" id="KW-1185">Reference proteome</keyword>
<name>A0A5E4R164_9NEOP</name>
<dbReference type="AlphaFoldDB" id="A0A5E4R164"/>
<evidence type="ECO:0000313" key="2">
    <source>
        <dbReference type="Proteomes" id="UP000324832"/>
    </source>
</evidence>
<gene>
    <name evidence="1" type="ORF">LSINAPIS_LOCUS13610</name>
</gene>
<proteinExistence type="predicted"/>